<dbReference type="GO" id="GO:0016787">
    <property type="term" value="F:hydrolase activity"/>
    <property type="evidence" value="ECO:0007669"/>
    <property type="project" value="UniProtKB-KW"/>
</dbReference>
<protein>
    <submittedName>
        <fullName evidence="1">Hydrolase of the HAD superfamily</fullName>
    </submittedName>
</protein>
<evidence type="ECO:0000313" key="1">
    <source>
        <dbReference type="EMBL" id="PFH02986.1"/>
    </source>
</evidence>
<accession>A0AB36TI34</accession>
<reference evidence="1 2" key="1">
    <citation type="submission" date="2017-09" db="EMBL/GenBank/DDBJ databases">
        <title>Evaluation of Pacific Biosciences Sequencing Technology to Finishing C. thermocellum Genome Sequences.</title>
        <authorList>
            <person name="Brown S."/>
        </authorList>
    </citation>
    <scope>NUCLEOTIDE SEQUENCE [LARGE SCALE GENOMIC DNA]</scope>
    <source>
        <strain evidence="1 2">AD2</strain>
    </source>
</reference>
<dbReference type="Pfam" id="PF13419">
    <property type="entry name" value="HAD_2"/>
    <property type="match status" value="1"/>
</dbReference>
<dbReference type="NCBIfam" id="TIGR01509">
    <property type="entry name" value="HAD-SF-IA-v3"/>
    <property type="match status" value="1"/>
</dbReference>
<keyword evidence="1" id="KW-0378">Hydrolase</keyword>
<sequence length="163" mass="19264">MRASLGKISSREFWHELGFVNGYEQIEREYLDTCLTLDGEFISIAEELGAEYDLAVLSIDVKEWGKYLREKYNLDRFFREVVISGEVKCRKPDYGIYDILFSRLNVNPQDCVFIDDRYKNLKTASEKGLKTIRFCREPQEKTFEPDAEINSFTQLKEAVRYIW</sequence>
<dbReference type="PANTHER" id="PTHR43611">
    <property type="entry name" value="ALPHA-D-GLUCOSE 1-PHOSPHATE PHOSPHATASE"/>
    <property type="match status" value="1"/>
</dbReference>
<proteinExistence type="predicted"/>
<dbReference type="InterPro" id="IPR036412">
    <property type="entry name" value="HAD-like_sf"/>
</dbReference>
<dbReference type="RefSeq" id="WP_003517567.1">
    <property type="nucleotide sequence ID" value="NZ_CP013828.1"/>
</dbReference>
<dbReference type="Proteomes" id="UP000223596">
    <property type="component" value="Unassembled WGS sequence"/>
</dbReference>
<dbReference type="Gene3D" id="1.10.150.240">
    <property type="entry name" value="Putative phosphatase, domain 2"/>
    <property type="match status" value="1"/>
</dbReference>
<dbReference type="EMBL" id="PDBW01000001">
    <property type="protein sequence ID" value="PFH02986.1"/>
    <property type="molecule type" value="Genomic_DNA"/>
</dbReference>
<dbReference type="SUPFAM" id="SSF56784">
    <property type="entry name" value="HAD-like"/>
    <property type="match status" value="1"/>
</dbReference>
<dbReference type="InterPro" id="IPR023214">
    <property type="entry name" value="HAD_sf"/>
</dbReference>
<comment type="caution">
    <text evidence="1">The sequence shown here is derived from an EMBL/GenBank/DDBJ whole genome shotgun (WGS) entry which is preliminary data.</text>
</comment>
<gene>
    <name evidence="1" type="ORF">M972_111780</name>
</gene>
<dbReference type="GeneID" id="35805757"/>
<evidence type="ECO:0000313" key="2">
    <source>
        <dbReference type="Proteomes" id="UP000223596"/>
    </source>
</evidence>
<dbReference type="PANTHER" id="PTHR43611:SF3">
    <property type="entry name" value="FLAVIN MONONUCLEOTIDE HYDROLASE 1, CHLOROPLATIC"/>
    <property type="match status" value="1"/>
</dbReference>
<dbReference type="AlphaFoldDB" id="A0AB36TI34"/>
<name>A0AB36TI34_ACETH</name>
<dbReference type="InterPro" id="IPR006439">
    <property type="entry name" value="HAD-SF_hydro_IA"/>
</dbReference>
<dbReference type="Gene3D" id="3.40.50.1000">
    <property type="entry name" value="HAD superfamily/HAD-like"/>
    <property type="match status" value="1"/>
</dbReference>
<organism evidence="1 2">
    <name type="scientific">Acetivibrio thermocellus AD2</name>
    <dbReference type="NCBI Taxonomy" id="1138384"/>
    <lineage>
        <taxon>Bacteria</taxon>
        <taxon>Bacillati</taxon>
        <taxon>Bacillota</taxon>
        <taxon>Clostridia</taxon>
        <taxon>Eubacteriales</taxon>
        <taxon>Oscillospiraceae</taxon>
        <taxon>Acetivibrio</taxon>
    </lineage>
</organism>
<dbReference type="InterPro" id="IPR023198">
    <property type="entry name" value="PGP-like_dom2"/>
</dbReference>
<dbReference type="InterPro" id="IPR041492">
    <property type="entry name" value="HAD_2"/>
</dbReference>